<feature type="domain" description="PAS" evidence="2">
    <location>
        <begin position="62"/>
        <end position="113"/>
    </location>
</feature>
<evidence type="ECO:0000256" key="1">
    <source>
        <dbReference type="SAM" id="Coils"/>
    </source>
</evidence>
<dbReference type="EMBL" id="CP041036">
    <property type="protein sequence ID" value="QDE30095.1"/>
    <property type="molecule type" value="Genomic_DNA"/>
</dbReference>
<dbReference type="PROSITE" id="PS50112">
    <property type="entry name" value="PAS"/>
    <property type="match status" value="1"/>
</dbReference>
<dbReference type="SUPFAM" id="SSF55073">
    <property type="entry name" value="Nucleotide cyclase"/>
    <property type="match status" value="1"/>
</dbReference>
<dbReference type="SMART" id="SM00086">
    <property type="entry name" value="PAC"/>
    <property type="match status" value="1"/>
</dbReference>
<dbReference type="InterPro" id="IPR000160">
    <property type="entry name" value="GGDEF_dom"/>
</dbReference>
<protein>
    <submittedName>
        <fullName evidence="5">Sensor domain-containing diguanylate cyclase</fullName>
    </submittedName>
</protein>
<evidence type="ECO:0000259" key="2">
    <source>
        <dbReference type="PROSITE" id="PS50112"/>
    </source>
</evidence>
<dbReference type="PROSITE" id="PS50887">
    <property type="entry name" value="GGDEF"/>
    <property type="match status" value="1"/>
</dbReference>
<dbReference type="InterPro" id="IPR035965">
    <property type="entry name" value="PAS-like_dom_sf"/>
</dbReference>
<dbReference type="Gene3D" id="3.30.70.270">
    <property type="match status" value="1"/>
</dbReference>
<dbReference type="PANTHER" id="PTHR44757">
    <property type="entry name" value="DIGUANYLATE CYCLASE DGCP"/>
    <property type="match status" value="1"/>
</dbReference>
<dbReference type="NCBIfam" id="TIGR00254">
    <property type="entry name" value="GGDEF"/>
    <property type="match status" value="1"/>
</dbReference>
<dbReference type="PROSITE" id="PS50113">
    <property type="entry name" value="PAC"/>
    <property type="match status" value="1"/>
</dbReference>
<evidence type="ECO:0000259" key="4">
    <source>
        <dbReference type="PROSITE" id="PS50887"/>
    </source>
</evidence>
<dbReference type="InterPro" id="IPR043128">
    <property type="entry name" value="Rev_trsase/Diguanyl_cyclase"/>
</dbReference>
<dbReference type="CDD" id="cd01949">
    <property type="entry name" value="GGDEF"/>
    <property type="match status" value="1"/>
</dbReference>
<reference evidence="5 6" key="1">
    <citation type="submission" date="2019-06" db="EMBL/GenBank/DDBJ databases">
        <title>The genome of Shewanella sp. SM1901.</title>
        <authorList>
            <person name="Cha Q."/>
        </authorList>
    </citation>
    <scope>NUCLEOTIDE SEQUENCE [LARGE SCALE GENOMIC DNA]</scope>
    <source>
        <strain evidence="5 6">SM1901</strain>
    </source>
</reference>
<proteinExistence type="predicted"/>
<dbReference type="CDD" id="cd00130">
    <property type="entry name" value="PAS"/>
    <property type="match status" value="1"/>
</dbReference>
<dbReference type="KEGG" id="spol:FH971_03355"/>
<dbReference type="SMART" id="SM00267">
    <property type="entry name" value="GGDEF"/>
    <property type="match status" value="1"/>
</dbReference>
<dbReference type="SUPFAM" id="SSF55785">
    <property type="entry name" value="PYP-like sensor domain (PAS domain)"/>
    <property type="match status" value="1"/>
</dbReference>
<dbReference type="PANTHER" id="PTHR44757:SF2">
    <property type="entry name" value="BIOFILM ARCHITECTURE MAINTENANCE PROTEIN MBAA"/>
    <property type="match status" value="1"/>
</dbReference>
<organism evidence="5 6">
    <name type="scientific">Shewanella polaris</name>
    <dbReference type="NCBI Taxonomy" id="2588449"/>
    <lineage>
        <taxon>Bacteria</taxon>
        <taxon>Pseudomonadati</taxon>
        <taxon>Pseudomonadota</taxon>
        <taxon>Gammaproteobacteria</taxon>
        <taxon>Alteromonadales</taxon>
        <taxon>Shewanellaceae</taxon>
        <taxon>Shewanella</taxon>
    </lineage>
</organism>
<dbReference type="InterPro" id="IPR001610">
    <property type="entry name" value="PAC"/>
</dbReference>
<evidence type="ECO:0000313" key="6">
    <source>
        <dbReference type="Proteomes" id="UP000319809"/>
    </source>
</evidence>
<evidence type="ECO:0000313" key="5">
    <source>
        <dbReference type="EMBL" id="QDE30095.1"/>
    </source>
</evidence>
<dbReference type="InterPro" id="IPR000700">
    <property type="entry name" value="PAS-assoc_C"/>
</dbReference>
<keyword evidence="6" id="KW-1185">Reference proteome</keyword>
<dbReference type="Pfam" id="PF00990">
    <property type="entry name" value="GGDEF"/>
    <property type="match status" value="1"/>
</dbReference>
<gene>
    <name evidence="5" type="ORF">FH971_03355</name>
</gene>
<dbReference type="Pfam" id="PF08447">
    <property type="entry name" value="PAS_3"/>
    <property type="match status" value="1"/>
</dbReference>
<feature type="domain" description="PAC" evidence="3">
    <location>
        <begin position="117"/>
        <end position="170"/>
    </location>
</feature>
<dbReference type="AlphaFoldDB" id="A0A4Y5YBN0"/>
<dbReference type="Proteomes" id="UP000319809">
    <property type="component" value="Chromosome"/>
</dbReference>
<evidence type="ECO:0000259" key="3">
    <source>
        <dbReference type="PROSITE" id="PS50113"/>
    </source>
</evidence>
<dbReference type="InterPro" id="IPR000014">
    <property type="entry name" value="PAS"/>
</dbReference>
<dbReference type="Gene3D" id="3.30.450.20">
    <property type="entry name" value="PAS domain"/>
    <property type="match status" value="1"/>
</dbReference>
<dbReference type="RefSeq" id="WP_140233354.1">
    <property type="nucleotide sequence ID" value="NZ_CP041036.1"/>
</dbReference>
<feature type="coiled-coil region" evidence="1">
    <location>
        <begin position="9"/>
        <end position="43"/>
    </location>
</feature>
<sequence length="342" mass="39120">MAQQDNSTQFQLELELERYKQRIKQLEHENSRLTLINNRVNELLNATLDGTGLCLWEQHIPSGNLTIFNQQWGQLLGFTREELPAHINSWKNNLHPEDKDWVIEAFESHVAGKAETYQAIHRMIHKDGSVAWVSDRGRIIEYGANGEPLRIMGTHIDVTKEKRYEEDLAKLAHRDPLTNLLNRTALVTAFKREKQTQSAHHSGALFFIDLDGFKIINDHLGHRYGDSLLVLIAQDLNRICQQLLSPADTTAKQYGFHIARFGGDEFVILTQCDNTNVLTQIAESLLALYRQPIKLEGETINIGLSIGISLFDELDDFTNVCEQADKAMYSVKKHGKNNFLFW</sequence>
<dbReference type="InterPro" id="IPR029787">
    <property type="entry name" value="Nucleotide_cyclase"/>
</dbReference>
<dbReference type="InterPro" id="IPR013655">
    <property type="entry name" value="PAS_fold_3"/>
</dbReference>
<dbReference type="SMART" id="SM00091">
    <property type="entry name" value="PAS"/>
    <property type="match status" value="1"/>
</dbReference>
<feature type="domain" description="GGDEF" evidence="4">
    <location>
        <begin position="201"/>
        <end position="342"/>
    </location>
</feature>
<dbReference type="InterPro" id="IPR052155">
    <property type="entry name" value="Biofilm_reg_signaling"/>
</dbReference>
<name>A0A4Y5YBN0_9GAMM</name>
<accession>A0A4Y5YBN0</accession>
<dbReference type="NCBIfam" id="TIGR00229">
    <property type="entry name" value="sensory_box"/>
    <property type="match status" value="1"/>
</dbReference>
<keyword evidence="1" id="KW-0175">Coiled coil</keyword>